<comment type="caution">
    <text evidence="2">The sequence shown here is derived from an EMBL/GenBank/DDBJ whole genome shotgun (WGS) entry which is preliminary data.</text>
</comment>
<evidence type="ECO:0000313" key="3">
    <source>
        <dbReference type="Proteomes" id="UP000016201"/>
    </source>
</evidence>
<keyword evidence="1" id="KW-1133">Transmembrane helix</keyword>
<dbReference type="Proteomes" id="UP000016201">
    <property type="component" value="Unassembled WGS sequence"/>
</dbReference>
<keyword evidence="1" id="KW-0812">Transmembrane</keyword>
<organism evidence="2 3">
    <name type="scientific">Acinetobacter tandoii DSM 14970 = CIP 107469</name>
    <dbReference type="NCBI Taxonomy" id="1120927"/>
    <lineage>
        <taxon>Bacteria</taxon>
        <taxon>Pseudomonadati</taxon>
        <taxon>Pseudomonadota</taxon>
        <taxon>Gammaproteobacteria</taxon>
        <taxon>Moraxellales</taxon>
        <taxon>Moraxellaceae</taxon>
        <taxon>Acinetobacter</taxon>
    </lineage>
</organism>
<dbReference type="EMBL" id="AQFM01000042">
    <property type="protein sequence ID" value="EOR05019.1"/>
    <property type="molecule type" value="Genomic_DNA"/>
</dbReference>
<sequence length="91" mass="10817">MTEATLTLSIFIFFYIFLIFIFVFVLIKVNVIRKSAYFSCVTWYLFMELVYFYSQNTSSGLEDMGDIWLIFAVSYLLIFESSEWAPIKEIQ</sequence>
<feature type="transmembrane region" description="Helical" evidence="1">
    <location>
        <begin position="6"/>
        <end position="27"/>
    </location>
</feature>
<name>R9ARX9_9GAMM</name>
<feature type="transmembrane region" description="Helical" evidence="1">
    <location>
        <begin position="36"/>
        <end position="55"/>
    </location>
</feature>
<dbReference type="AlphaFoldDB" id="R9ARX9"/>
<evidence type="ECO:0000256" key="1">
    <source>
        <dbReference type="SAM" id="Phobius"/>
    </source>
</evidence>
<keyword evidence="3" id="KW-1185">Reference proteome</keyword>
<reference evidence="2 3" key="1">
    <citation type="submission" date="2013-03" db="EMBL/GenBank/DDBJ databases">
        <title>The Genome Sequence of Acinetobacter tandoii CIP 107469.</title>
        <authorList>
            <consortium name="The Broad Institute Genome Sequencing Platform"/>
            <consortium name="The Broad Institute Genome Sequencing Center for Infectious Disease"/>
            <person name="Cerqueira G."/>
            <person name="Feldgarden M."/>
            <person name="Courvalin P."/>
            <person name="Perichon B."/>
            <person name="Grillot-Courvalin C."/>
            <person name="Clermont D."/>
            <person name="Rocha E."/>
            <person name="Yoon E.-J."/>
            <person name="Nemec A."/>
            <person name="Walker B."/>
            <person name="Young S.K."/>
            <person name="Zeng Q."/>
            <person name="Gargeya S."/>
            <person name="Fitzgerald M."/>
            <person name="Haas B."/>
            <person name="Abouelleil A."/>
            <person name="Alvarado L."/>
            <person name="Arachchi H.M."/>
            <person name="Berlin A.M."/>
            <person name="Chapman S.B."/>
            <person name="Dewar J."/>
            <person name="Goldberg J."/>
            <person name="Griggs A."/>
            <person name="Gujja S."/>
            <person name="Hansen M."/>
            <person name="Howarth C."/>
            <person name="Imamovic A."/>
            <person name="Larimer J."/>
            <person name="McCowan C."/>
            <person name="Murphy C."/>
            <person name="Neiman D."/>
            <person name="Pearson M."/>
            <person name="Priest M."/>
            <person name="Roberts A."/>
            <person name="Saif S."/>
            <person name="Shea T."/>
            <person name="Sisk P."/>
            <person name="Sykes S."/>
            <person name="Wortman J."/>
            <person name="Nusbaum C."/>
            <person name="Birren B."/>
        </authorList>
    </citation>
    <scope>NUCLEOTIDE SEQUENCE [LARGE SCALE GENOMIC DNA]</scope>
    <source>
        <strain evidence="2 3">CIP 107469</strain>
    </source>
</reference>
<proteinExistence type="predicted"/>
<evidence type="ECO:0000313" key="2">
    <source>
        <dbReference type="EMBL" id="EOR05019.1"/>
    </source>
</evidence>
<gene>
    <name evidence="2" type="ORF">I593_03103</name>
</gene>
<feature type="transmembrane region" description="Helical" evidence="1">
    <location>
        <begin position="67"/>
        <end position="87"/>
    </location>
</feature>
<protein>
    <submittedName>
        <fullName evidence="2">Uncharacterized protein</fullName>
    </submittedName>
</protein>
<keyword evidence="1" id="KW-0472">Membrane</keyword>
<accession>R9ARX9</accession>